<dbReference type="EMBL" id="JBAMMX010000015">
    <property type="protein sequence ID" value="KAK6925717.1"/>
    <property type="molecule type" value="Genomic_DNA"/>
</dbReference>
<dbReference type="InterPro" id="IPR046349">
    <property type="entry name" value="C1-like_sf"/>
</dbReference>
<keyword evidence="4" id="KW-1185">Reference proteome</keyword>
<dbReference type="InterPro" id="IPR004146">
    <property type="entry name" value="DC1"/>
</dbReference>
<evidence type="ECO:0000313" key="3">
    <source>
        <dbReference type="EMBL" id="KAK6925717.1"/>
    </source>
</evidence>
<reference evidence="3 4" key="1">
    <citation type="submission" date="2023-12" db="EMBL/GenBank/DDBJ databases">
        <title>A high-quality genome assembly for Dillenia turbinata (Dilleniales).</title>
        <authorList>
            <person name="Chanderbali A."/>
        </authorList>
    </citation>
    <scope>NUCLEOTIDE SEQUENCE [LARGE SCALE GENOMIC DNA]</scope>
    <source>
        <strain evidence="3">LSX21</strain>
        <tissue evidence="3">Leaf</tissue>
    </source>
</reference>
<dbReference type="AlphaFoldDB" id="A0AAN8VAB7"/>
<keyword evidence="1" id="KW-0677">Repeat</keyword>
<comment type="caution">
    <text evidence="3">The sequence shown here is derived from an EMBL/GenBank/DDBJ whole genome shotgun (WGS) entry which is preliminary data.</text>
</comment>
<evidence type="ECO:0000256" key="1">
    <source>
        <dbReference type="ARBA" id="ARBA00022737"/>
    </source>
</evidence>
<sequence>MAGIDSHGQQVQEIPVHRHFGHQHPLEFTNFHGGDQVEDTTCFGCGLQIIPGRNYYTCRGCAFSLHSFCFRMPRKIHHPADPHHILILLVTPTFRCKGCNLPGSGLSYYCRLCLKNYHMLCTSLPLSLSLHCHAHPLDLIFSPPYTEFQAFRCNICRALGSDHWLYHCNGCEFDVCLNCAKLNPTTQSQNVMSSSNQASQASTSMICSSRGQPNGNSSSATIVASGINQATIGNSNHLPRSVSSHQAYSFSTRSPVFDSNNAMPSVPSVGQASNLITASQAMPVVSHVGQGNNIVASAQTMPAVSYVGQVSNMGNIATTAQAVPAVPFVGLTNNPQVMLQQPISGNNFIPASASYGAIVRPGGYVQQNTIPILAPASSHNYVHLSPTGSVSAPYQKKNGVGGAILSGASSGIGQALAQEALHSAFGGGDGLGSSLDFDFSDTLTCWFGGPDIF</sequence>
<feature type="domain" description="DC1" evidence="2">
    <location>
        <begin position="132"/>
        <end position="180"/>
    </location>
</feature>
<organism evidence="3 4">
    <name type="scientific">Dillenia turbinata</name>
    <dbReference type="NCBI Taxonomy" id="194707"/>
    <lineage>
        <taxon>Eukaryota</taxon>
        <taxon>Viridiplantae</taxon>
        <taxon>Streptophyta</taxon>
        <taxon>Embryophyta</taxon>
        <taxon>Tracheophyta</taxon>
        <taxon>Spermatophyta</taxon>
        <taxon>Magnoliopsida</taxon>
        <taxon>eudicotyledons</taxon>
        <taxon>Gunneridae</taxon>
        <taxon>Pentapetalae</taxon>
        <taxon>Dilleniales</taxon>
        <taxon>Dilleniaceae</taxon>
        <taxon>Dillenia</taxon>
    </lineage>
</organism>
<dbReference type="Pfam" id="PF03107">
    <property type="entry name" value="C1_2"/>
    <property type="match status" value="2"/>
</dbReference>
<dbReference type="PANTHER" id="PTHR46288">
    <property type="entry name" value="PHORBOL-ESTER/DAG-TYPE DOMAIN-CONTAINING PROTEIN"/>
    <property type="match status" value="1"/>
</dbReference>
<evidence type="ECO:0000313" key="4">
    <source>
        <dbReference type="Proteomes" id="UP001370490"/>
    </source>
</evidence>
<dbReference type="PANTHER" id="PTHR46288:SF17">
    <property type="entry name" value="CYSTEINE_HISTIDINE-RICH C1 DOMAIN PROTEIN"/>
    <property type="match status" value="1"/>
</dbReference>
<protein>
    <submittedName>
        <fullName evidence="3">DC1</fullName>
    </submittedName>
</protein>
<feature type="domain" description="DC1" evidence="2">
    <location>
        <begin position="21"/>
        <end position="69"/>
    </location>
</feature>
<evidence type="ECO:0000259" key="2">
    <source>
        <dbReference type="Pfam" id="PF03107"/>
    </source>
</evidence>
<dbReference type="Proteomes" id="UP001370490">
    <property type="component" value="Unassembled WGS sequence"/>
</dbReference>
<dbReference type="SUPFAM" id="SSF57889">
    <property type="entry name" value="Cysteine-rich domain"/>
    <property type="match status" value="1"/>
</dbReference>
<name>A0AAN8VAB7_9MAGN</name>
<proteinExistence type="predicted"/>
<accession>A0AAN8VAB7</accession>
<gene>
    <name evidence="3" type="ORF">RJ641_007436</name>
</gene>